<protein>
    <recommendedName>
        <fullName evidence="4">Glycosyl transferase family 1 domain-containing protein</fullName>
    </recommendedName>
</protein>
<organism evidence="2 3">
    <name type="scientific">Monosiga brevicollis</name>
    <name type="common">Choanoflagellate</name>
    <dbReference type="NCBI Taxonomy" id="81824"/>
    <lineage>
        <taxon>Eukaryota</taxon>
        <taxon>Choanoflagellata</taxon>
        <taxon>Craspedida</taxon>
        <taxon>Salpingoecidae</taxon>
        <taxon>Monosiga</taxon>
    </lineage>
</organism>
<dbReference type="InParanoid" id="A9UWN0"/>
<dbReference type="Pfam" id="PF13692">
    <property type="entry name" value="Glyco_trans_1_4"/>
    <property type="match status" value="1"/>
</dbReference>
<dbReference type="SUPFAM" id="SSF53756">
    <property type="entry name" value="UDP-Glycosyltransferase/glycogen phosphorylase"/>
    <property type="match status" value="1"/>
</dbReference>
<feature type="region of interest" description="Disordered" evidence="1">
    <location>
        <begin position="280"/>
        <end position="328"/>
    </location>
</feature>
<keyword evidence="3" id="KW-1185">Reference proteome</keyword>
<dbReference type="EMBL" id="CH991548">
    <property type="protein sequence ID" value="EDQ90242.1"/>
    <property type="molecule type" value="Genomic_DNA"/>
</dbReference>
<dbReference type="eggNOG" id="ENOG502QQT3">
    <property type="taxonomic scope" value="Eukaryota"/>
</dbReference>
<dbReference type="AlphaFoldDB" id="A9UWN0"/>
<reference evidence="2 3" key="1">
    <citation type="journal article" date="2008" name="Nature">
        <title>The genome of the choanoflagellate Monosiga brevicollis and the origin of metazoans.</title>
        <authorList>
            <consortium name="JGI Sequencing"/>
            <person name="King N."/>
            <person name="Westbrook M.J."/>
            <person name="Young S.L."/>
            <person name="Kuo A."/>
            <person name="Abedin M."/>
            <person name="Chapman J."/>
            <person name="Fairclough S."/>
            <person name="Hellsten U."/>
            <person name="Isogai Y."/>
            <person name="Letunic I."/>
            <person name="Marr M."/>
            <person name="Pincus D."/>
            <person name="Putnam N."/>
            <person name="Rokas A."/>
            <person name="Wright K.J."/>
            <person name="Zuzow R."/>
            <person name="Dirks W."/>
            <person name="Good M."/>
            <person name="Goodstein D."/>
            <person name="Lemons D."/>
            <person name="Li W."/>
            <person name="Lyons J.B."/>
            <person name="Morris A."/>
            <person name="Nichols S."/>
            <person name="Richter D.J."/>
            <person name="Salamov A."/>
            <person name="Bork P."/>
            <person name="Lim W.A."/>
            <person name="Manning G."/>
            <person name="Miller W.T."/>
            <person name="McGinnis W."/>
            <person name="Shapiro H."/>
            <person name="Tjian R."/>
            <person name="Grigoriev I.V."/>
            <person name="Rokhsar D."/>
        </authorList>
    </citation>
    <scope>NUCLEOTIDE SEQUENCE [LARGE SCALE GENOMIC DNA]</scope>
    <source>
        <strain evidence="3">MX1 / ATCC 50154</strain>
    </source>
</reference>
<evidence type="ECO:0000313" key="2">
    <source>
        <dbReference type="EMBL" id="EDQ90242.1"/>
    </source>
</evidence>
<dbReference type="KEGG" id="mbr:MONBRDRAFT_20619"/>
<dbReference type="Gene3D" id="3.40.50.2000">
    <property type="entry name" value="Glycogen Phosphorylase B"/>
    <property type="match status" value="1"/>
</dbReference>
<dbReference type="Proteomes" id="UP000001357">
    <property type="component" value="Unassembled WGS sequence"/>
</dbReference>
<dbReference type="CDD" id="cd03801">
    <property type="entry name" value="GT4_PimA-like"/>
    <property type="match status" value="1"/>
</dbReference>
<dbReference type="STRING" id="81824.A9UWN0"/>
<accession>A9UWN0</accession>
<dbReference type="OMA" id="EYVEDSH"/>
<feature type="compositionally biased region" description="Basic residues" evidence="1">
    <location>
        <begin position="307"/>
        <end position="319"/>
    </location>
</feature>
<evidence type="ECO:0008006" key="4">
    <source>
        <dbReference type="Google" id="ProtNLM"/>
    </source>
</evidence>
<dbReference type="GeneID" id="5890205"/>
<dbReference type="PANTHER" id="PTHR46656">
    <property type="entry name" value="PUTATIVE-RELATED"/>
    <property type="match status" value="1"/>
</dbReference>
<proteinExistence type="predicted"/>
<name>A9UWN0_MONBE</name>
<gene>
    <name evidence="2" type="ORF">MONBRDRAFT_20619</name>
</gene>
<evidence type="ECO:0000313" key="3">
    <source>
        <dbReference type="Proteomes" id="UP000001357"/>
    </source>
</evidence>
<dbReference type="RefSeq" id="XP_001745009.1">
    <property type="nucleotide sequence ID" value="XM_001744957.1"/>
</dbReference>
<sequence>MYEATIVPSDWAQNFKEIDEWWVPYDGMKTILVDNHGVSANRIHVVEEGLDTRRTFNPDLFDYASSRARIYPKDAQGGFIFVSIFKWETRKAYEELIRAFVTAFPGNESVTLFLRTTPPQSLQDIVSRLVGKRDERIRVLERQEDHRYMQMLAGADGFVAATHGEGWGRPIMEAMAMGLPTIATNWSGPTQFMTQDTGYLLPVKGLVAATGLPGADSRAQWADIDVGLLAGLMKRIVEHPNEAQAVGARARQRIVQHYDQDAIAEQVLDRLQQACERQQRGILPRHLDTPHVHPRRGSTPAPTTPPRRGRHKRRRRTTRRPSGPPPRS</sequence>
<evidence type="ECO:0000256" key="1">
    <source>
        <dbReference type="SAM" id="MobiDB-lite"/>
    </source>
</evidence>
<dbReference type="PANTHER" id="PTHR46656:SF3">
    <property type="entry name" value="PUTATIVE-RELATED"/>
    <property type="match status" value="1"/>
</dbReference>